<evidence type="ECO:0000259" key="10">
    <source>
        <dbReference type="Pfam" id="PF01618"/>
    </source>
</evidence>
<dbReference type="PANTHER" id="PTHR30625:SF15">
    <property type="entry name" value="BIOPOLYMER TRANSPORT PROTEIN EXBB"/>
    <property type="match status" value="1"/>
</dbReference>
<dbReference type="GO" id="GO:0005886">
    <property type="term" value="C:plasma membrane"/>
    <property type="evidence" value="ECO:0007669"/>
    <property type="project" value="UniProtKB-SubCell"/>
</dbReference>
<feature type="transmembrane region" description="Helical" evidence="9">
    <location>
        <begin position="12"/>
        <end position="30"/>
    </location>
</feature>
<evidence type="ECO:0000256" key="7">
    <source>
        <dbReference type="ARBA" id="ARBA00023136"/>
    </source>
</evidence>
<keyword evidence="3" id="KW-1003">Cell membrane</keyword>
<proteinExistence type="inferred from homology"/>
<dbReference type="Proteomes" id="UP000318126">
    <property type="component" value="Unassembled WGS sequence"/>
</dbReference>
<name>A0A553JLQ0_SHEHA</name>
<keyword evidence="7 9" id="KW-0472">Membrane</keyword>
<evidence type="ECO:0000313" key="11">
    <source>
        <dbReference type="EMBL" id="TRY13385.1"/>
    </source>
</evidence>
<keyword evidence="4 9" id="KW-0812">Transmembrane</keyword>
<evidence type="ECO:0000256" key="4">
    <source>
        <dbReference type="ARBA" id="ARBA00022692"/>
    </source>
</evidence>
<feature type="transmembrane region" description="Helical" evidence="9">
    <location>
        <begin position="51"/>
        <end position="73"/>
    </location>
</feature>
<comment type="subcellular location">
    <subcellularLocation>
        <location evidence="1">Cell membrane</location>
        <topology evidence="1">Multi-pass membrane protein</topology>
    </subcellularLocation>
    <subcellularLocation>
        <location evidence="8">Membrane</location>
        <topology evidence="8">Multi-pass membrane protein</topology>
    </subcellularLocation>
</comment>
<organism evidence="11 12">
    <name type="scientific">Shewanella hanedai</name>
    <name type="common">Alteromonas hanedai</name>
    <dbReference type="NCBI Taxonomy" id="25"/>
    <lineage>
        <taxon>Bacteria</taxon>
        <taxon>Pseudomonadati</taxon>
        <taxon>Pseudomonadota</taxon>
        <taxon>Gammaproteobacteria</taxon>
        <taxon>Alteromonadales</taxon>
        <taxon>Shewanellaceae</taxon>
        <taxon>Shewanella</taxon>
    </lineage>
</organism>
<protein>
    <submittedName>
        <fullName evidence="11">MotA/TolQ/ExbB proton channel family protein</fullName>
    </submittedName>
</protein>
<accession>A0A553JLQ0</accession>
<dbReference type="OrthoDB" id="5706502at2"/>
<dbReference type="EMBL" id="VKGK01000020">
    <property type="protein sequence ID" value="TRY13385.1"/>
    <property type="molecule type" value="Genomic_DNA"/>
</dbReference>
<evidence type="ECO:0000256" key="9">
    <source>
        <dbReference type="SAM" id="Phobius"/>
    </source>
</evidence>
<keyword evidence="12" id="KW-1185">Reference proteome</keyword>
<keyword evidence="6 9" id="KW-1133">Transmembrane helix</keyword>
<dbReference type="InterPro" id="IPR050790">
    <property type="entry name" value="ExbB/TolQ_transport"/>
</dbReference>
<reference evidence="12" key="1">
    <citation type="submission" date="2019-07" db="EMBL/GenBank/DDBJ databases">
        <title>Shewanella sp. YLB-08 draft genomic sequence.</title>
        <authorList>
            <person name="Yu L."/>
        </authorList>
    </citation>
    <scope>NUCLEOTIDE SEQUENCE [LARGE SCALE GENOMIC DNA]</scope>
    <source>
        <strain evidence="12">JCM 20706</strain>
    </source>
</reference>
<comment type="similarity">
    <text evidence="8">Belongs to the exbB/tolQ family.</text>
</comment>
<gene>
    <name evidence="11" type="ORF">FN961_16210</name>
</gene>
<feature type="domain" description="MotA/TolQ/ExbB proton channel" evidence="10">
    <location>
        <begin position="38"/>
        <end position="122"/>
    </location>
</feature>
<sequence length="133" mass="14329">MDTQMFDSVIVWAILALGLFVYQKLTYFIVRLKTGHGNETVQAWSDTLERLISALPLLGLLGTIMGLLDAFTALANGEGLTATSALSEGISSALWTTQLGLVIAVPAWMLLSYMKNLSTREELANAIQPATAP</sequence>
<dbReference type="Pfam" id="PF01618">
    <property type="entry name" value="MotA_ExbB"/>
    <property type="match status" value="1"/>
</dbReference>
<evidence type="ECO:0000256" key="5">
    <source>
        <dbReference type="ARBA" id="ARBA00022927"/>
    </source>
</evidence>
<evidence type="ECO:0000256" key="1">
    <source>
        <dbReference type="ARBA" id="ARBA00004651"/>
    </source>
</evidence>
<feature type="transmembrane region" description="Helical" evidence="9">
    <location>
        <begin position="93"/>
        <end position="111"/>
    </location>
</feature>
<evidence type="ECO:0000256" key="3">
    <source>
        <dbReference type="ARBA" id="ARBA00022475"/>
    </source>
</evidence>
<comment type="caution">
    <text evidence="11">The sequence shown here is derived from an EMBL/GenBank/DDBJ whole genome shotgun (WGS) entry which is preliminary data.</text>
</comment>
<evidence type="ECO:0000256" key="2">
    <source>
        <dbReference type="ARBA" id="ARBA00022448"/>
    </source>
</evidence>
<evidence type="ECO:0000256" key="6">
    <source>
        <dbReference type="ARBA" id="ARBA00022989"/>
    </source>
</evidence>
<dbReference type="AlphaFoldDB" id="A0A553JLQ0"/>
<keyword evidence="5 8" id="KW-0653">Protein transport</keyword>
<dbReference type="InterPro" id="IPR002898">
    <property type="entry name" value="MotA_ExbB_proton_chnl"/>
</dbReference>
<evidence type="ECO:0000313" key="12">
    <source>
        <dbReference type="Proteomes" id="UP000318126"/>
    </source>
</evidence>
<keyword evidence="2 8" id="KW-0813">Transport</keyword>
<dbReference type="PANTHER" id="PTHR30625">
    <property type="entry name" value="PROTEIN TOLQ"/>
    <property type="match status" value="1"/>
</dbReference>
<dbReference type="GO" id="GO:0017038">
    <property type="term" value="P:protein import"/>
    <property type="evidence" value="ECO:0007669"/>
    <property type="project" value="TreeGrafter"/>
</dbReference>
<evidence type="ECO:0000256" key="8">
    <source>
        <dbReference type="RuleBase" id="RU004057"/>
    </source>
</evidence>
<dbReference type="RefSeq" id="WP_144041223.1">
    <property type="nucleotide sequence ID" value="NZ_BMPL01000032.1"/>
</dbReference>